<sequence length="237" mass="25669">MEESSRVPQIRFGPMGSIHNVPVQSKAYWAMPSLGVPEFCPGDGQRSVVSSADVNTQETSTAVPDRRTALELAHAMLAEISQQAGVRCLFFKGLAAAAAGLRSPDTVPSDVDAYVDPHDMDALLGRLARLGFRARPVSAEIPRLLAYHSVTMVHPQWPCDLDLHSYVPGFFADSQQVFDRLWEHHTEIVIAGVPVAAPSVADHLLLLAINATRDPSSAYAASDVTMVRERGSSQSRV</sequence>
<keyword evidence="1" id="KW-0808">Transferase</keyword>
<keyword evidence="2" id="KW-1185">Reference proteome</keyword>
<dbReference type="InterPro" id="IPR039498">
    <property type="entry name" value="NTP_transf_5"/>
</dbReference>
<dbReference type="EMBL" id="FOGZ01000031">
    <property type="protein sequence ID" value="SES01812.1"/>
    <property type="molecule type" value="Genomic_DNA"/>
</dbReference>
<dbReference type="OrthoDB" id="3782133at2"/>
<evidence type="ECO:0000313" key="1">
    <source>
        <dbReference type="EMBL" id="SES01812.1"/>
    </source>
</evidence>
<dbReference type="AlphaFoldDB" id="A0A1H9TXQ2"/>
<dbReference type="Pfam" id="PF14907">
    <property type="entry name" value="NTP_transf_5"/>
    <property type="match status" value="1"/>
</dbReference>
<reference evidence="1 2" key="1">
    <citation type="submission" date="2016-10" db="EMBL/GenBank/DDBJ databases">
        <authorList>
            <person name="de Groot N.N."/>
        </authorList>
    </citation>
    <scope>NUCLEOTIDE SEQUENCE [LARGE SCALE GENOMIC DNA]</scope>
    <source>
        <strain evidence="1 2">DSM 16859</strain>
    </source>
</reference>
<dbReference type="GO" id="GO:0016740">
    <property type="term" value="F:transferase activity"/>
    <property type="evidence" value="ECO:0007669"/>
    <property type="project" value="UniProtKB-KW"/>
</dbReference>
<organism evidence="1 2">
    <name type="scientific">Propionibacterium cyclohexanicum</name>
    <dbReference type="NCBI Taxonomy" id="64702"/>
    <lineage>
        <taxon>Bacteria</taxon>
        <taxon>Bacillati</taxon>
        <taxon>Actinomycetota</taxon>
        <taxon>Actinomycetes</taxon>
        <taxon>Propionibacteriales</taxon>
        <taxon>Propionibacteriaceae</taxon>
        <taxon>Propionibacterium</taxon>
    </lineage>
</organism>
<protein>
    <submittedName>
        <fullName evidence="1">Uncharacterized nucleotidyltransferase</fullName>
    </submittedName>
</protein>
<dbReference type="Proteomes" id="UP000198815">
    <property type="component" value="Unassembled WGS sequence"/>
</dbReference>
<name>A0A1H9TXQ2_9ACTN</name>
<proteinExistence type="predicted"/>
<evidence type="ECO:0000313" key="2">
    <source>
        <dbReference type="Proteomes" id="UP000198815"/>
    </source>
</evidence>
<gene>
    <name evidence="1" type="ORF">SAMN05443377_1311</name>
</gene>
<accession>A0A1H9TXQ2</accession>